<dbReference type="InterPro" id="IPR051784">
    <property type="entry name" value="Nod_factor_ABC_transporter"/>
</dbReference>
<name>A0ABX7CCG6_9HYPH</name>
<keyword evidence="2 5" id="KW-0812">Transmembrane</keyword>
<keyword evidence="5" id="KW-1003">Cell membrane</keyword>
<evidence type="ECO:0000256" key="3">
    <source>
        <dbReference type="ARBA" id="ARBA00022989"/>
    </source>
</evidence>
<dbReference type="Pfam" id="PF01061">
    <property type="entry name" value="ABC2_membrane"/>
    <property type="match status" value="1"/>
</dbReference>
<evidence type="ECO:0000313" key="8">
    <source>
        <dbReference type="Proteomes" id="UP000595857"/>
    </source>
</evidence>
<feature type="transmembrane region" description="Helical" evidence="5">
    <location>
        <begin position="113"/>
        <end position="135"/>
    </location>
</feature>
<dbReference type="PROSITE" id="PS51012">
    <property type="entry name" value="ABC_TM2"/>
    <property type="match status" value="1"/>
</dbReference>
<evidence type="ECO:0000256" key="4">
    <source>
        <dbReference type="ARBA" id="ARBA00023136"/>
    </source>
</evidence>
<feature type="domain" description="ABC transmembrane type-2" evidence="6">
    <location>
        <begin position="26"/>
        <end position="269"/>
    </location>
</feature>
<keyword evidence="5" id="KW-0813">Transport</keyword>
<accession>A0ABX7CCG6</accession>
<reference evidence="7 8" key="1">
    <citation type="submission" date="2021-01" db="EMBL/GenBank/DDBJ databases">
        <title>Genome seq and assembly of Devosia sp. LEGU1.</title>
        <authorList>
            <person name="Chhetri G."/>
        </authorList>
    </citation>
    <scope>NUCLEOTIDE SEQUENCE [LARGE SCALE GENOMIC DNA]</scope>
    <source>
        <strain evidence="7 8">LEGU1</strain>
    </source>
</reference>
<dbReference type="Proteomes" id="UP000595857">
    <property type="component" value="Chromosome"/>
</dbReference>
<comment type="subcellular location">
    <subcellularLocation>
        <location evidence="5">Cell inner membrane</location>
        <topology evidence="5">Multi-pass membrane protein</topology>
    </subcellularLocation>
    <subcellularLocation>
        <location evidence="1">Membrane</location>
        <topology evidence="1">Multi-pass membrane protein</topology>
    </subcellularLocation>
</comment>
<feature type="transmembrane region" description="Helical" evidence="5">
    <location>
        <begin position="246"/>
        <end position="266"/>
    </location>
</feature>
<evidence type="ECO:0000256" key="2">
    <source>
        <dbReference type="ARBA" id="ARBA00022692"/>
    </source>
</evidence>
<dbReference type="EMBL" id="CP068046">
    <property type="protein sequence ID" value="QQR39656.1"/>
    <property type="molecule type" value="Genomic_DNA"/>
</dbReference>
<comment type="similarity">
    <text evidence="5">Belongs to the ABC-2 integral membrane protein family.</text>
</comment>
<organism evidence="7 8">
    <name type="scientific">Devosia rhizoryzae</name>
    <dbReference type="NCBI Taxonomy" id="2774137"/>
    <lineage>
        <taxon>Bacteria</taxon>
        <taxon>Pseudomonadati</taxon>
        <taxon>Pseudomonadota</taxon>
        <taxon>Alphaproteobacteria</taxon>
        <taxon>Hyphomicrobiales</taxon>
        <taxon>Devosiaceae</taxon>
        <taxon>Devosia</taxon>
    </lineage>
</organism>
<dbReference type="InterPro" id="IPR000412">
    <property type="entry name" value="ABC_2_transport"/>
</dbReference>
<dbReference type="PIRSF" id="PIRSF006648">
    <property type="entry name" value="DrrB"/>
    <property type="match status" value="1"/>
</dbReference>
<feature type="transmembrane region" description="Helical" evidence="5">
    <location>
        <begin position="177"/>
        <end position="199"/>
    </location>
</feature>
<evidence type="ECO:0000256" key="1">
    <source>
        <dbReference type="ARBA" id="ARBA00004141"/>
    </source>
</evidence>
<keyword evidence="8" id="KW-1185">Reference proteome</keyword>
<sequence>MTPIMLMRGVYGVWLREVTRATRDRAQLIGGVSRPLIWLLILGVGFNPYFRGEVYGEVRFVIPYTYLQFLFPAVIVLNIMYTSIQFAVSVIWDREFGFLREVLVSPMPRPLILLGKVLGGSTIATLHGGLVLILARFADVTLTIPDMLTALSLMFVLAFGLTSFGVILAARIRSFEGFGVFSNTIILPLYFTSSSVFPLDPSLTRTQMVTTYPEWLVFMMQVNPITYAVDALRGVLIGFNQFPPSYGLGVIFGMAGIFFVVAMIGFSRS</sequence>
<feature type="transmembrane region" description="Helical" evidence="5">
    <location>
        <begin position="147"/>
        <end position="170"/>
    </location>
</feature>
<dbReference type="PANTHER" id="PTHR43229:SF2">
    <property type="entry name" value="NODULATION PROTEIN J"/>
    <property type="match status" value="1"/>
</dbReference>
<evidence type="ECO:0000256" key="5">
    <source>
        <dbReference type="RuleBase" id="RU361157"/>
    </source>
</evidence>
<feature type="transmembrane region" description="Helical" evidence="5">
    <location>
        <begin position="69"/>
        <end position="92"/>
    </location>
</feature>
<keyword evidence="3 5" id="KW-1133">Transmembrane helix</keyword>
<feature type="transmembrane region" description="Helical" evidence="5">
    <location>
        <begin position="28"/>
        <end position="49"/>
    </location>
</feature>
<evidence type="ECO:0000259" key="6">
    <source>
        <dbReference type="PROSITE" id="PS51012"/>
    </source>
</evidence>
<proteinExistence type="inferred from homology"/>
<dbReference type="InterPro" id="IPR047817">
    <property type="entry name" value="ABC2_TM_bact-type"/>
</dbReference>
<dbReference type="InterPro" id="IPR013525">
    <property type="entry name" value="ABC2_TM"/>
</dbReference>
<gene>
    <name evidence="7" type="ORF">JI748_01145</name>
</gene>
<evidence type="ECO:0000313" key="7">
    <source>
        <dbReference type="EMBL" id="QQR39656.1"/>
    </source>
</evidence>
<dbReference type="PANTHER" id="PTHR43229">
    <property type="entry name" value="NODULATION PROTEIN J"/>
    <property type="match status" value="1"/>
</dbReference>
<dbReference type="RefSeq" id="WP_201634101.1">
    <property type="nucleotide sequence ID" value="NZ_CP068046.1"/>
</dbReference>
<protein>
    <recommendedName>
        <fullName evidence="5">Transport permease protein</fullName>
    </recommendedName>
</protein>
<keyword evidence="4 5" id="KW-0472">Membrane</keyword>